<feature type="non-terminal residue" evidence="5">
    <location>
        <position position="1"/>
    </location>
</feature>
<organism evidence="5 6">
    <name type="scientific">Ambrosia artemisiifolia</name>
    <name type="common">Common ragweed</name>
    <dbReference type="NCBI Taxonomy" id="4212"/>
    <lineage>
        <taxon>Eukaryota</taxon>
        <taxon>Viridiplantae</taxon>
        <taxon>Streptophyta</taxon>
        <taxon>Embryophyta</taxon>
        <taxon>Tracheophyta</taxon>
        <taxon>Spermatophyta</taxon>
        <taxon>Magnoliopsida</taxon>
        <taxon>eudicotyledons</taxon>
        <taxon>Gunneridae</taxon>
        <taxon>Pentapetalae</taxon>
        <taxon>asterids</taxon>
        <taxon>campanulids</taxon>
        <taxon>Asterales</taxon>
        <taxon>Asteraceae</taxon>
        <taxon>Asteroideae</taxon>
        <taxon>Heliantheae alliance</taxon>
        <taxon>Heliantheae</taxon>
        <taxon>Ambrosia</taxon>
    </lineage>
</organism>
<comment type="caution">
    <text evidence="5">The sequence shown here is derived from an EMBL/GenBank/DDBJ whole genome shotgun (WGS) entry which is preliminary data.</text>
</comment>
<evidence type="ECO:0000256" key="1">
    <source>
        <dbReference type="ARBA" id="ARBA00004123"/>
    </source>
</evidence>
<keyword evidence="6" id="KW-1185">Reference proteome</keyword>
<feature type="compositionally biased region" description="Basic and acidic residues" evidence="3">
    <location>
        <begin position="228"/>
        <end position="238"/>
    </location>
</feature>
<evidence type="ECO:0000313" key="5">
    <source>
        <dbReference type="EMBL" id="KAI7733217.1"/>
    </source>
</evidence>
<feature type="domain" description="JmjN" evidence="4">
    <location>
        <begin position="140"/>
        <end position="181"/>
    </location>
</feature>
<evidence type="ECO:0000256" key="2">
    <source>
        <dbReference type="ARBA" id="ARBA00023242"/>
    </source>
</evidence>
<evidence type="ECO:0000259" key="4">
    <source>
        <dbReference type="PROSITE" id="PS51183"/>
    </source>
</evidence>
<dbReference type="PANTHER" id="PTHR10694:SF113">
    <property type="entry name" value="PROTEIN JUMONJI"/>
    <property type="match status" value="1"/>
</dbReference>
<dbReference type="AlphaFoldDB" id="A0AAD5C191"/>
<gene>
    <name evidence="5" type="ORF">M8C21_006181</name>
</gene>
<comment type="subcellular location">
    <subcellularLocation>
        <location evidence="1">Nucleus</location>
    </subcellularLocation>
</comment>
<accession>A0AAD5C191</accession>
<dbReference type="SMART" id="SM00545">
    <property type="entry name" value="JmjN"/>
    <property type="match status" value="1"/>
</dbReference>
<dbReference type="GO" id="GO:0010468">
    <property type="term" value="P:regulation of gene expression"/>
    <property type="evidence" value="ECO:0007669"/>
    <property type="project" value="TreeGrafter"/>
</dbReference>
<feature type="region of interest" description="Disordered" evidence="3">
    <location>
        <begin position="66"/>
        <end position="99"/>
    </location>
</feature>
<dbReference type="GO" id="GO:0005634">
    <property type="term" value="C:nucleus"/>
    <property type="evidence" value="ECO:0007669"/>
    <property type="project" value="UniProtKB-SubCell"/>
</dbReference>
<dbReference type="EMBL" id="JAMZMK010010065">
    <property type="protein sequence ID" value="KAI7733217.1"/>
    <property type="molecule type" value="Genomic_DNA"/>
</dbReference>
<dbReference type="Gene3D" id="2.60.120.650">
    <property type="entry name" value="Cupin"/>
    <property type="match status" value="1"/>
</dbReference>
<dbReference type="GO" id="GO:0034647">
    <property type="term" value="F:histone H3K4me/H3K4me2/H3K4me3 demethylase activity"/>
    <property type="evidence" value="ECO:0007669"/>
    <property type="project" value="TreeGrafter"/>
</dbReference>
<name>A0AAD5C191_AMBAR</name>
<dbReference type="InterPro" id="IPR003349">
    <property type="entry name" value="JmjN"/>
</dbReference>
<dbReference type="Pfam" id="PF02375">
    <property type="entry name" value="JmjN"/>
    <property type="match status" value="1"/>
</dbReference>
<protein>
    <recommendedName>
        <fullName evidence="4">JmjN domain-containing protein</fullName>
    </recommendedName>
</protein>
<dbReference type="GO" id="GO:0000785">
    <property type="term" value="C:chromatin"/>
    <property type="evidence" value="ECO:0007669"/>
    <property type="project" value="TreeGrafter"/>
</dbReference>
<dbReference type="PROSITE" id="PS51183">
    <property type="entry name" value="JMJN"/>
    <property type="match status" value="1"/>
</dbReference>
<dbReference type="Proteomes" id="UP001206925">
    <property type="component" value="Unassembled WGS sequence"/>
</dbReference>
<proteinExistence type="predicted"/>
<evidence type="ECO:0000313" key="6">
    <source>
        <dbReference type="Proteomes" id="UP001206925"/>
    </source>
</evidence>
<sequence>MGTQLINHQVKEETNVFPSIPPGFESFTAFRINDNRITSTSSVTTSVPAPKTAKQELVHMCSQDQQLRRSRRRRSEITHNRFDCTSGDESDSNPFDHIDQISRSRLPTGVIRGCEKCTNCQKVTAKWHPEEARVPNLSEAPVYYPTEEEFEDTLKYIASIRKEAESYGICRIIPPSSWKPPCPLKQKNIWEKSTFSTRIQRVDKLQNRNSMRKIFRPNYHKKKKGRRGTKEAFHHETHGSNPVEPVTHDAGFGFESGPQFTLDEFKKYADDFKRQYFRKNDGKPDIQDSWEPLVENIEGEYWRM</sequence>
<reference evidence="5" key="1">
    <citation type="submission" date="2022-06" db="EMBL/GenBank/DDBJ databases">
        <title>Uncovering the hologenomic basis of an extraordinary plant invasion.</title>
        <authorList>
            <person name="Bieker V.C."/>
            <person name="Martin M.D."/>
            <person name="Gilbert T."/>
            <person name="Hodgins K."/>
            <person name="Battlay P."/>
            <person name="Petersen B."/>
            <person name="Wilson J."/>
        </authorList>
    </citation>
    <scope>NUCLEOTIDE SEQUENCE</scope>
    <source>
        <strain evidence="5">AA19_3_7</strain>
        <tissue evidence="5">Leaf</tissue>
    </source>
</reference>
<feature type="region of interest" description="Disordered" evidence="3">
    <location>
        <begin position="221"/>
        <end position="245"/>
    </location>
</feature>
<evidence type="ECO:0000256" key="3">
    <source>
        <dbReference type="SAM" id="MobiDB-lite"/>
    </source>
</evidence>
<dbReference type="PANTHER" id="PTHR10694">
    <property type="entry name" value="LYSINE-SPECIFIC DEMETHYLASE"/>
    <property type="match status" value="1"/>
</dbReference>
<keyword evidence="2" id="KW-0539">Nucleus</keyword>